<proteinExistence type="predicted"/>
<dbReference type="InterPro" id="IPR000195">
    <property type="entry name" value="Rab-GAP-TBC_dom"/>
</dbReference>
<dbReference type="OMA" id="QAYNIRD"/>
<dbReference type="PANTHER" id="PTHR22957">
    <property type="entry name" value="TBC1 DOMAIN FAMILY MEMBER GTPASE-ACTIVATING PROTEIN"/>
    <property type="match status" value="1"/>
</dbReference>
<gene>
    <name evidence="2" type="ORF">DICPUDRAFT_48931</name>
</gene>
<name>F0ZRI0_DICPU</name>
<dbReference type="AlphaFoldDB" id="F0ZRI0"/>
<dbReference type="InterPro" id="IPR035969">
    <property type="entry name" value="Rab-GAP_TBC_sf"/>
</dbReference>
<dbReference type="OrthoDB" id="27140at2759"/>
<protein>
    <recommendedName>
        <fullName evidence="1">Rab-GAP TBC domain-containing protein</fullName>
    </recommendedName>
</protein>
<dbReference type="InParanoid" id="F0ZRI0"/>
<dbReference type="PANTHER" id="PTHR22957:SF268">
    <property type="entry name" value="ANKYRIN REPEAT-CONTAINING PROTEIN"/>
    <property type="match status" value="1"/>
</dbReference>
<dbReference type="eggNOG" id="KOG2197">
    <property type="taxonomic scope" value="Eukaryota"/>
</dbReference>
<evidence type="ECO:0000313" key="2">
    <source>
        <dbReference type="EMBL" id="EGC33444.1"/>
    </source>
</evidence>
<keyword evidence="3" id="KW-1185">Reference proteome</keyword>
<dbReference type="GeneID" id="10504386"/>
<dbReference type="SMART" id="SM00164">
    <property type="entry name" value="TBC"/>
    <property type="match status" value="1"/>
</dbReference>
<evidence type="ECO:0000259" key="1">
    <source>
        <dbReference type="PROSITE" id="PS50086"/>
    </source>
</evidence>
<evidence type="ECO:0000313" key="3">
    <source>
        <dbReference type="Proteomes" id="UP000001064"/>
    </source>
</evidence>
<dbReference type="Pfam" id="PF00566">
    <property type="entry name" value="RabGAP-TBC"/>
    <property type="match status" value="1"/>
</dbReference>
<dbReference type="PROSITE" id="PS50086">
    <property type="entry name" value="TBC_RABGAP"/>
    <property type="match status" value="1"/>
</dbReference>
<dbReference type="Gene3D" id="1.10.10.750">
    <property type="entry name" value="Ypt/Rab-GAP domain of gyp1p, domain 1"/>
    <property type="match status" value="1"/>
</dbReference>
<dbReference type="Gene3D" id="1.10.472.80">
    <property type="entry name" value="Ypt/Rab-GAP domain of gyp1p, domain 3"/>
    <property type="match status" value="1"/>
</dbReference>
<dbReference type="EMBL" id="GL871141">
    <property type="protein sequence ID" value="EGC33444.1"/>
    <property type="molecule type" value="Genomic_DNA"/>
</dbReference>
<feature type="domain" description="Rab-GAP TBC" evidence="1">
    <location>
        <begin position="30"/>
        <end position="227"/>
    </location>
</feature>
<dbReference type="STRING" id="5786.F0ZRI0"/>
<sequence>MACTEEEFTELLSGEVYIDMDKLVAISRHGIPEKVRAEVWKYLLGISKTDKSEEERVKKQQQQDYKEIDKNDSEITKRIRAHLKRYQNYTRSDSRIKIDFQSVEIRNKFENIIISYINYNNDIEYSFGMLAILGPFIATLQSESDIFFCYVAMMKRIEENLQIESLTSKLSRFMMYFRSVLPELFSHFEEEEVSSNDWATSWIQNYLSCELPIECVLRLWDTYLSAQLGLDLHVFVSLAILTNFSEELLELEHSEILAFLQHLPGIDMDQIIAQAYNIRDDIRANNEL</sequence>
<dbReference type="Proteomes" id="UP000001064">
    <property type="component" value="Unassembled WGS sequence"/>
</dbReference>
<dbReference type="Gene3D" id="1.10.8.270">
    <property type="entry name" value="putative rabgap domain of human tbc1 domain family member 14 like domains"/>
    <property type="match status" value="1"/>
</dbReference>
<accession>F0ZRI0</accession>
<dbReference type="RefSeq" id="XP_003290015.1">
    <property type="nucleotide sequence ID" value="XM_003289967.1"/>
</dbReference>
<dbReference type="GO" id="GO:0005096">
    <property type="term" value="F:GTPase activator activity"/>
    <property type="evidence" value="ECO:0000318"/>
    <property type="project" value="GO_Central"/>
</dbReference>
<reference evidence="3" key="1">
    <citation type="journal article" date="2011" name="Genome Biol.">
        <title>Comparative genomics of the social amoebae Dictyostelium discoideum and Dictyostelium purpureum.</title>
        <authorList>
            <consortium name="US DOE Joint Genome Institute (JGI-PGF)"/>
            <person name="Sucgang R."/>
            <person name="Kuo A."/>
            <person name="Tian X."/>
            <person name="Salerno W."/>
            <person name="Parikh A."/>
            <person name="Feasley C.L."/>
            <person name="Dalin E."/>
            <person name="Tu H."/>
            <person name="Huang E."/>
            <person name="Barry K."/>
            <person name="Lindquist E."/>
            <person name="Shapiro H."/>
            <person name="Bruce D."/>
            <person name="Schmutz J."/>
            <person name="Salamov A."/>
            <person name="Fey P."/>
            <person name="Gaudet P."/>
            <person name="Anjard C."/>
            <person name="Babu M.M."/>
            <person name="Basu S."/>
            <person name="Bushmanova Y."/>
            <person name="van der Wel H."/>
            <person name="Katoh-Kurasawa M."/>
            <person name="Dinh C."/>
            <person name="Coutinho P.M."/>
            <person name="Saito T."/>
            <person name="Elias M."/>
            <person name="Schaap P."/>
            <person name="Kay R.R."/>
            <person name="Henrissat B."/>
            <person name="Eichinger L."/>
            <person name="Rivero F."/>
            <person name="Putnam N.H."/>
            <person name="West C.M."/>
            <person name="Loomis W.F."/>
            <person name="Chisholm R.L."/>
            <person name="Shaulsky G."/>
            <person name="Strassmann J.E."/>
            <person name="Queller D.C."/>
            <person name="Kuspa A."/>
            <person name="Grigoriev I.V."/>
        </authorList>
    </citation>
    <scope>NUCLEOTIDE SEQUENCE [LARGE SCALE GENOMIC DNA]</scope>
    <source>
        <strain evidence="3">QSDP1</strain>
    </source>
</reference>
<dbReference type="KEGG" id="dpp:DICPUDRAFT_48931"/>
<dbReference type="SUPFAM" id="SSF47923">
    <property type="entry name" value="Ypt/Rab-GAP domain of gyp1p"/>
    <property type="match status" value="2"/>
</dbReference>
<organism evidence="2 3">
    <name type="scientific">Dictyostelium purpureum</name>
    <name type="common">Slime mold</name>
    <dbReference type="NCBI Taxonomy" id="5786"/>
    <lineage>
        <taxon>Eukaryota</taxon>
        <taxon>Amoebozoa</taxon>
        <taxon>Evosea</taxon>
        <taxon>Eumycetozoa</taxon>
        <taxon>Dictyostelia</taxon>
        <taxon>Dictyosteliales</taxon>
        <taxon>Dictyosteliaceae</taxon>
        <taxon>Dictyostelium</taxon>
    </lineage>
</organism>
<dbReference type="VEuPathDB" id="AmoebaDB:DICPUDRAFT_48931"/>